<gene>
    <name evidence="4" type="ORF">G5B26_25515</name>
</gene>
<feature type="coiled-coil region" evidence="1">
    <location>
        <begin position="408"/>
        <end position="477"/>
    </location>
</feature>
<organism evidence="4 5">
    <name type="scientific">Enterocloster clostridioformis</name>
    <dbReference type="NCBI Taxonomy" id="1531"/>
    <lineage>
        <taxon>Bacteria</taxon>
        <taxon>Bacillati</taxon>
        <taxon>Bacillota</taxon>
        <taxon>Clostridia</taxon>
        <taxon>Lachnospirales</taxon>
        <taxon>Lachnospiraceae</taxon>
        <taxon>Enterocloster</taxon>
    </lineage>
</organism>
<dbReference type="Pfam" id="PF13408">
    <property type="entry name" value="Zn_ribbon_recom"/>
    <property type="match status" value="1"/>
</dbReference>
<feature type="domain" description="Resolvase/invertase-type recombinase catalytic" evidence="2">
    <location>
        <begin position="9"/>
        <end position="157"/>
    </location>
</feature>
<dbReference type="Pfam" id="PF00239">
    <property type="entry name" value="Resolvase"/>
    <property type="match status" value="1"/>
</dbReference>
<dbReference type="PANTHER" id="PTHR30461">
    <property type="entry name" value="DNA-INVERTASE FROM LAMBDOID PROPHAGE"/>
    <property type="match status" value="1"/>
</dbReference>
<proteinExistence type="predicted"/>
<dbReference type="InterPro" id="IPR025827">
    <property type="entry name" value="Zn_ribbon_recom_dom"/>
</dbReference>
<accession>A0ABD6LQ73</accession>
<dbReference type="InterPro" id="IPR006119">
    <property type="entry name" value="Resolv_N"/>
</dbReference>
<dbReference type="InterPro" id="IPR036162">
    <property type="entry name" value="Resolvase-like_N_sf"/>
</dbReference>
<dbReference type="Gene3D" id="3.40.50.1390">
    <property type="entry name" value="Resolvase, N-terminal catalytic domain"/>
    <property type="match status" value="1"/>
</dbReference>
<dbReference type="InterPro" id="IPR011109">
    <property type="entry name" value="DNA_bind_recombinase_dom"/>
</dbReference>
<dbReference type="Pfam" id="PF14287">
    <property type="entry name" value="DUF4368"/>
    <property type="match status" value="1"/>
</dbReference>
<dbReference type="Pfam" id="PF07508">
    <property type="entry name" value="Recombinase"/>
    <property type="match status" value="1"/>
</dbReference>
<dbReference type="InterPro" id="IPR025378">
    <property type="entry name" value="DUF4368"/>
</dbReference>
<dbReference type="Proteomes" id="UP000719916">
    <property type="component" value="Unassembled WGS sequence"/>
</dbReference>
<dbReference type="AlphaFoldDB" id="A0ABD6LQ73"/>
<keyword evidence="1" id="KW-0175">Coiled coil</keyword>
<dbReference type="PROSITE" id="PS51737">
    <property type="entry name" value="RECOMBINASE_DNA_BIND"/>
    <property type="match status" value="1"/>
</dbReference>
<evidence type="ECO:0000313" key="5">
    <source>
        <dbReference type="Proteomes" id="UP000719916"/>
    </source>
</evidence>
<protein>
    <submittedName>
        <fullName evidence="4">Recombinase family protein</fullName>
    </submittedName>
</protein>
<reference evidence="4 5" key="1">
    <citation type="journal article" date="2020" name="Cell Host Microbe">
        <title>Functional and Genomic Variation between Human-Derived Isolates of Lachnospiraceae Reveals Inter- and Intra-Species Diversity.</title>
        <authorList>
            <person name="Sorbara M.T."/>
            <person name="Littmann E.R."/>
            <person name="Fontana E."/>
            <person name="Moody T.U."/>
            <person name="Kohout C.E."/>
            <person name="Gjonbalaj M."/>
            <person name="Eaton V."/>
            <person name="Seok R."/>
            <person name="Leiner I.M."/>
            <person name="Pamer E.G."/>
        </authorList>
    </citation>
    <scope>NUCLEOTIDE SEQUENCE [LARGE SCALE GENOMIC DNA]</scope>
    <source>
        <strain evidence="4 5">MSK.2.26</strain>
    </source>
</reference>
<evidence type="ECO:0000259" key="2">
    <source>
        <dbReference type="PROSITE" id="PS51736"/>
    </source>
</evidence>
<dbReference type="CDD" id="cd03770">
    <property type="entry name" value="SR_TndX_transposase"/>
    <property type="match status" value="1"/>
</dbReference>
<sequence>MKQKASQKITALYERLSHDDELQGESNSISNQKALLEAFAEKNGFTGIRHFTDDGISGTTFDRPGLQALIAEIKQGNIGTVIVKDNSRIGRNYILTGNFRELLRQNNVRLIAVNEGTDTGSGMEDDFLPFRDVINEYYAKDISKKIRSTFKSKGDSGKHVASSPPYGYIKDPNDKNHWIVDEEAAEIVRRMFRLTLEGKGPYQICKIFESEKIEIPAVHQKKQGLGLWQNREIKDPYRWTSSTIAGILAKPEYLGHTVNFKTRKHFKDKKSHYVDKSEWRIFKNTQEPIVDQETFDNVQRIRSRVKRYPDGWGEAHPLTGILYCADCGHTLYVHRVNNGKREAYFTCGRYNKAKDTDRCLSPHRIKADDVMQILSKTIKGIIDYANFDREAFVAEIESVVGEQKEADHSGAMLEIETAEKRIDELETLIMKIYEDQALGKLNAERYTALYNKYQEEQNALKQRVRELRVTIADEKKEVRSASKFIKLVDRYADFTVLTPIMINEFVDKIVVHERDRKCSVQTTQKLEIYFNFIGEYKPSTMKEPELTEEEKAELARKEALKDKRHQQYMIRKAEGRDANYNKQVARRRAQQREDRRKTRRWEDIQAGIYHIAGTTVINAKNGTEDAEPILVSASRPRA</sequence>
<dbReference type="EMBL" id="JAAISW010000095">
    <property type="protein sequence ID" value="NSJ46830.1"/>
    <property type="molecule type" value="Genomic_DNA"/>
</dbReference>
<dbReference type="PANTHER" id="PTHR30461:SF23">
    <property type="entry name" value="DNA RECOMBINASE-RELATED"/>
    <property type="match status" value="1"/>
</dbReference>
<dbReference type="PROSITE" id="PS51736">
    <property type="entry name" value="RECOMBINASES_3"/>
    <property type="match status" value="1"/>
</dbReference>
<name>A0ABD6LQ73_9FIRM</name>
<dbReference type="InterPro" id="IPR038109">
    <property type="entry name" value="DNA_bind_recomb_sf"/>
</dbReference>
<comment type="caution">
    <text evidence="4">The sequence shown here is derived from an EMBL/GenBank/DDBJ whole genome shotgun (WGS) entry which is preliminary data.</text>
</comment>
<evidence type="ECO:0000256" key="1">
    <source>
        <dbReference type="SAM" id="Coils"/>
    </source>
</evidence>
<dbReference type="RefSeq" id="WP_173877583.1">
    <property type="nucleotide sequence ID" value="NZ_JAAISW010000095.1"/>
</dbReference>
<dbReference type="Gene3D" id="3.90.1750.20">
    <property type="entry name" value="Putative Large Serine Recombinase, Chain B, Domain 2"/>
    <property type="match status" value="1"/>
</dbReference>
<feature type="domain" description="Recombinase" evidence="3">
    <location>
        <begin position="165"/>
        <end position="308"/>
    </location>
</feature>
<evidence type="ECO:0000313" key="4">
    <source>
        <dbReference type="EMBL" id="NSJ46830.1"/>
    </source>
</evidence>
<dbReference type="SUPFAM" id="SSF53041">
    <property type="entry name" value="Resolvase-like"/>
    <property type="match status" value="1"/>
</dbReference>
<dbReference type="SMART" id="SM00857">
    <property type="entry name" value="Resolvase"/>
    <property type="match status" value="1"/>
</dbReference>
<evidence type="ECO:0000259" key="3">
    <source>
        <dbReference type="PROSITE" id="PS51737"/>
    </source>
</evidence>
<dbReference type="InterPro" id="IPR050639">
    <property type="entry name" value="SSR_resolvase"/>
</dbReference>